<dbReference type="FunFam" id="3.30.565.10:FF:000006">
    <property type="entry name" value="Sensor histidine kinase WalK"/>
    <property type="match status" value="1"/>
</dbReference>
<reference evidence="9" key="2">
    <citation type="journal article" date="2024" name="Antonie Van Leeuwenhoek">
        <title>Roseihalotalea indica gen. nov., sp. nov., a halophilic Bacteroidetes from mesopelagic Southwest Indian Ocean with higher carbohydrate metabolic potential.</title>
        <authorList>
            <person name="Chen B."/>
            <person name="Zhang M."/>
            <person name="Lin D."/>
            <person name="Ye J."/>
            <person name="Tang K."/>
        </authorList>
    </citation>
    <scope>NUCLEOTIDE SEQUENCE</scope>
    <source>
        <strain evidence="9">TK19036</strain>
    </source>
</reference>
<accession>A0AA49GI13</accession>
<keyword evidence="4" id="KW-0808">Transferase</keyword>
<evidence type="ECO:0000256" key="1">
    <source>
        <dbReference type="ARBA" id="ARBA00000085"/>
    </source>
</evidence>
<evidence type="ECO:0000256" key="5">
    <source>
        <dbReference type="ARBA" id="ARBA00022777"/>
    </source>
</evidence>
<feature type="compositionally biased region" description="Polar residues" evidence="7">
    <location>
        <begin position="89"/>
        <end position="102"/>
    </location>
</feature>
<dbReference type="InterPro" id="IPR003594">
    <property type="entry name" value="HATPase_dom"/>
</dbReference>
<gene>
    <name evidence="9" type="ORF">K4G66_19340</name>
</gene>
<sequence>MKHHPTETLSNQYHAPYEAIATYFPNVMIAVVDTDHQIVFIDGEELSRLGWSRKKMEGKPIQSIKYFSAQWKNLMVEYARKTRRGANRSGETSSGPRQNGESFSYEVQGKDQMYRVNTMPLQEKKSTNQVLFVFTNITEQKRTEMEMLNAIKKERELGELKSRFVSMASHEFRTPLSTILSSANLIARQNEAGKESERLKNVERIRSSVKNLVDILNEFLSLGRLEEGKVSVNKEEFDLVEFMESIVQELQHAHKPGQQVRISSPLPAIPVNLDKQFVRNIFLNLLSNALKYSPKGKLVEIAIALQSTTFSVKIVDQGVGIPEDEHKHLFDLFFRARNATNIQGTGLGLPIVKKYIDLMHGEIAVESQVEQGTTFTVTLPVEQVNLEPA</sequence>
<dbReference type="SUPFAM" id="SSF55785">
    <property type="entry name" value="PYP-like sensor domain (PAS domain)"/>
    <property type="match status" value="1"/>
</dbReference>
<dbReference type="InterPro" id="IPR036890">
    <property type="entry name" value="HATPase_C_sf"/>
</dbReference>
<dbReference type="Pfam" id="PF02518">
    <property type="entry name" value="HATPase_c"/>
    <property type="match status" value="1"/>
</dbReference>
<evidence type="ECO:0000256" key="3">
    <source>
        <dbReference type="ARBA" id="ARBA00022553"/>
    </source>
</evidence>
<dbReference type="SUPFAM" id="SSF47384">
    <property type="entry name" value="Homodimeric domain of signal transducing histidine kinase"/>
    <property type="match status" value="1"/>
</dbReference>
<name>A0AA49GI13_9BACT</name>
<protein>
    <recommendedName>
        <fullName evidence="2">histidine kinase</fullName>
        <ecNumber evidence="2">2.7.13.3</ecNumber>
    </recommendedName>
</protein>
<dbReference type="Gene3D" id="1.10.287.130">
    <property type="match status" value="1"/>
</dbReference>
<dbReference type="Pfam" id="PF00512">
    <property type="entry name" value="HisKA"/>
    <property type="match status" value="1"/>
</dbReference>
<dbReference type="InterPro" id="IPR005467">
    <property type="entry name" value="His_kinase_dom"/>
</dbReference>
<dbReference type="EMBL" id="CP120682">
    <property type="protein sequence ID" value="WKN34532.1"/>
    <property type="molecule type" value="Genomic_DNA"/>
</dbReference>
<evidence type="ECO:0000256" key="7">
    <source>
        <dbReference type="SAM" id="MobiDB-lite"/>
    </source>
</evidence>
<dbReference type="PANTHER" id="PTHR43711:SF26">
    <property type="entry name" value="SENSOR HISTIDINE KINASE RCSC"/>
    <property type="match status" value="1"/>
</dbReference>
<dbReference type="AlphaFoldDB" id="A0AA49GI13"/>
<dbReference type="SMART" id="SM00387">
    <property type="entry name" value="HATPase_c"/>
    <property type="match status" value="1"/>
</dbReference>
<dbReference type="SMART" id="SM00388">
    <property type="entry name" value="HisKA"/>
    <property type="match status" value="1"/>
</dbReference>
<dbReference type="PRINTS" id="PR00344">
    <property type="entry name" value="BCTRLSENSOR"/>
</dbReference>
<dbReference type="InterPro" id="IPR035965">
    <property type="entry name" value="PAS-like_dom_sf"/>
</dbReference>
<dbReference type="EC" id="2.7.13.3" evidence="2"/>
<dbReference type="Gene3D" id="3.30.450.20">
    <property type="entry name" value="PAS domain"/>
    <property type="match status" value="1"/>
</dbReference>
<feature type="region of interest" description="Disordered" evidence="7">
    <location>
        <begin position="82"/>
        <end position="103"/>
    </location>
</feature>
<dbReference type="SUPFAM" id="SSF55874">
    <property type="entry name" value="ATPase domain of HSP90 chaperone/DNA topoisomerase II/histidine kinase"/>
    <property type="match status" value="1"/>
</dbReference>
<dbReference type="InterPro" id="IPR050736">
    <property type="entry name" value="Sensor_HK_Regulatory"/>
</dbReference>
<dbReference type="CDD" id="cd00082">
    <property type="entry name" value="HisKA"/>
    <property type="match status" value="1"/>
</dbReference>
<dbReference type="Gene3D" id="3.30.565.10">
    <property type="entry name" value="Histidine kinase-like ATPase, C-terminal domain"/>
    <property type="match status" value="1"/>
</dbReference>
<proteinExistence type="predicted"/>
<keyword evidence="3" id="KW-0597">Phosphoprotein</keyword>
<comment type="catalytic activity">
    <reaction evidence="1">
        <text>ATP + protein L-histidine = ADP + protein N-phospho-L-histidine.</text>
        <dbReference type="EC" id="2.7.13.3"/>
    </reaction>
</comment>
<dbReference type="InterPro" id="IPR004358">
    <property type="entry name" value="Sig_transdc_His_kin-like_C"/>
</dbReference>
<organism evidence="9">
    <name type="scientific">Roseihalotalea indica</name>
    <dbReference type="NCBI Taxonomy" id="2867963"/>
    <lineage>
        <taxon>Bacteria</taxon>
        <taxon>Pseudomonadati</taxon>
        <taxon>Bacteroidota</taxon>
        <taxon>Cytophagia</taxon>
        <taxon>Cytophagales</taxon>
        <taxon>Catalimonadaceae</taxon>
        <taxon>Roseihalotalea</taxon>
    </lineage>
</organism>
<keyword evidence="5 9" id="KW-0418">Kinase</keyword>
<evidence type="ECO:0000256" key="6">
    <source>
        <dbReference type="ARBA" id="ARBA00023012"/>
    </source>
</evidence>
<evidence type="ECO:0000313" key="9">
    <source>
        <dbReference type="EMBL" id="WKN34532.1"/>
    </source>
</evidence>
<evidence type="ECO:0000256" key="4">
    <source>
        <dbReference type="ARBA" id="ARBA00022679"/>
    </source>
</evidence>
<evidence type="ECO:0000256" key="2">
    <source>
        <dbReference type="ARBA" id="ARBA00012438"/>
    </source>
</evidence>
<dbReference type="GO" id="GO:0000155">
    <property type="term" value="F:phosphorelay sensor kinase activity"/>
    <property type="evidence" value="ECO:0007669"/>
    <property type="project" value="InterPro"/>
</dbReference>
<dbReference type="PROSITE" id="PS50109">
    <property type="entry name" value="HIS_KIN"/>
    <property type="match status" value="1"/>
</dbReference>
<dbReference type="InterPro" id="IPR036097">
    <property type="entry name" value="HisK_dim/P_sf"/>
</dbReference>
<dbReference type="InterPro" id="IPR003661">
    <property type="entry name" value="HisK_dim/P_dom"/>
</dbReference>
<reference evidence="9" key="1">
    <citation type="journal article" date="2023" name="Comput. Struct. Biotechnol. J.">
        <title>Discovery of a novel marine Bacteroidetes with a rich repertoire of carbohydrate-active enzymes.</title>
        <authorList>
            <person name="Chen B."/>
            <person name="Liu G."/>
            <person name="Chen Q."/>
            <person name="Wang H."/>
            <person name="Liu L."/>
            <person name="Tang K."/>
        </authorList>
    </citation>
    <scope>NUCLEOTIDE SEQUENCE</scope>
    <source>
        <strain evidence="9">TK19036</strain>
    </source>
</reference>
<feature type="domain" description="Histidine kinase" evidence="8">
    <location>
        <begin position="167"/>
        <end position="383"/>
    </location>
</feature>
<keyword evidence="6" id="KW-0902">Two-component regulatory system</keyword>
<dbReference type="PANTHER" id="PTHR43711">
    <property type="entry name" value="TWO-COMPONENT HISTIDINE KINASE"/>
    <property type="match status" value="1"/>
</dbReference>
<dbReference type="CDD" id="cd00075">
    <property type="entry name" value="HATPase"/>
    <property type="match status" value="1"/>
</dbReference>
<evidence type="ECO:0000259" key="8">
    <source>
        <dbReference type="PROSITE" id="PS50109"/>
    </source>
</evidence>